<protein>
    <submittedName>
        <fullName evidence="1">Uncharacterized protein</fullName>
    </submittedName>
</protein>
<organism evidence="1">
    <name type="scientific">bioreactor metagenome</name>
    <dbReference type="NCBI Taxonomy" id="1076179"/>
    <lineage>
        <taxon>unclassified sequences</taxon>
        <taxon>metagenomes</taxon>
        <taxon>ecological metagenomes</taxon>
    </lineage>
</organism>
<sequence>MSEPFSGRQGIAGELHFGERMLAGEECVVRWPTSGERPLSGGKRQLR</sequence>
<proteinExistence type="predicted"/>
<reference evidence="1" key="1">
    <citation type="submission" date="2019-08" db="EMBL/GenBank/DDBJ databases">
        <authorList>
            <person name="Kucharzyk K."/>
            <person name="Murdoch R.W."/>
            <person name="Higgins S."/>
            <person name="Loffler F."/>
        </authorList>
    </citation>
    <scope>NUCLEOTIDE SEQUENCE</scope>
</reference>
<dbReference type="EMBL" id="VSSQ01131878">
    <property type="protein sequence ID" value="MPN58749.1"/>
    <property type="molecule type" value="Genomic_DNA"/>
</dbReference>
<comment type="caution">
    <text evidence="1">The sequence shown here is derived from an EMBL/GenBank/DDBJ whole genome shotgun (WGS) entry which is preliminary data.</text>
</comment>
<accession>A0A645J7T0</accession>
<dbReference type="AlphaFoldDB" id="A0A645J7T0"/>
<evidence type="ECO:0000313" key="1">
    <source>
        <dbReference type="EMBL" id="MPN58749.1"/>
    </source>
</evidence>
<gene>
    <name evidence="1" type="ORF">SDC9_206462</name>
</gene>
<name>A0A645J7T0_9ZZZZ</name>